<feature type="region of interest" description="Disordered" evidence="1">
    <location>
        <begin position="136"/>
        <end position="160"/>
    </location>
</feature>
<keyword evidence="4" id="KW-1185">Reference proteome</keyword>
<evidence type="ECO:0008006" key="5">
    <source>
        <dbReference type="Google" id="ProtNLM"/>
    </source>
</evidence>
<dbReference type="AlphaFoldDB" id="A0A5B8JFF0"/>
<proteinExistence type="predicted"/>
<dbReference type="OrthoDB" id="5114877at2"/>
<accession>A0A5B8JFF0</accession>
<organism evidence="3 4">
    <name type="scientific">Streptomyces qinzhouensis</name>
    <dbReference type="NCBI Taxonomy" id="2599401"/>
    <lineage>
        <taxon>Bacteria</taxon>
        <taxon>Bacillati</taxon>
        <taxon>Actinomycetota</taxon>
        <taxon>Actinomycetes</taxon>
        <taxon>Kitasatosporales</taxon>
        <taxon>Streptomycetaceae</taxon>
        <taxon>Streptomyces</taxon>
    </lineage>
</organism>
<keyword evidence="2" id="KW-0732">Signal</keyword>
<dbReference type="RefSeq" id="WP_146479736.1">
    <property type="nucleotide sequence ID" value="NZ_CP042266.1"/>
</dbReference>
<name>A0A5B8JFF0_9ACTN</name>
<evidence type="ECO:0000256" key="2">
    <source>
        <dbReference type="SAM" id="SignalP"/>
    </source>
</evidence>
<evidence type="ECO:0000313" key="3">
    <source>
        <dbReference type="EMBL" id="QDY76440.1"/>
    </source>
</evidence>
<reference evidence="3 4" key="1">
    <citation type="submission" date="2019-07" db="EMBL/GenBank/DDBJ databases">
        <authorList>
            <person name="Zhu P."/>
        </authorList>
    </citation>
    <scope>NUCLEOTIDE SEQUENCE [LARGE SCALE GENOMIC DNA]</scope>
    <source>
        <strain evidence="3 4">SSL-25</strain>
    </source>
</reference>
<evidence type="ECO:0000313" key="4">
    <source>
        <dbReference type="Proteomes" id="UP000320580"/>
    </source>
</evidence>
<dbReference type="KEGG" id="sqz:FQU76_07700"/>
<evidence type="ECO:0000256" key="1">
    <source>
        <dbReference type="SAM" id="MobiDB-lite"/>
    </source>
</evidence>
<dbReference type="EMBL" id="CP042266">
    <property type="protein sequence ID" value="QDY76440.1"/>
    <property type="molecule type" value="Genomic_DNA"/>
</dbReference>
<feature type="signal peptide" evidence="2">
    <location>
        <begin position="1"/>
        <end position="29"/>
    </location>
</feature>
<dbReference type="Proteomes" id="UP000320580">
    <property type="component" value="Chromosome"/>
</dbReference>
<sequence>MRTPKTTGAGPKALIALAVVLLGPLVACGPGDDGDGRGGSGTPPPPPTATGTLEQLAARAGCVPELRAGAQELRQGRCATADGTYVLVTFATDRGLREWINAANDYGGTYLVGRRWVASGGEKTITALRARLGGDLEHGADHGTGTAVPSPGEGHEGHRG</sequence>
<protein>
    <recommendedName>
        <fullName evidence="5">Lipoprotein</fullName>
    </recommendedName>
</protein>
<gene>
    <name evidence="3" type="ORF">FQU76_07700</name>
</gene>
<feature type="chain" id="PRO_5039247833" description="Lipoprotein" evidence="2">
    <location>
        <begin position="30"/>
        <end position="160"/>
    </location>
</feature>